<accession>A0A6J6D7Y4</accession>
<organism evidence="2">
    <name type="scientific">freshwater metagenome</name>
    <dbReference type="NCBI Taxonomy" id="449393"/>
    <lineage>
        <taxon>unclassified sequences</taxon>
        <taxon>metagenomes</taxon>
        <taxon>ecological metagenomes</taxon>
    </lineage>
</organism>
<proteinExistence type="predicted"/>
<gene>
    <name evidence="2" type="ORF">UFOPK1572_00765</name>
</gene>
<evidence type="ECO:0000313" key="2">
    <source>
        <dbReference type="EMBL" id="CAB4560007.1"/>
    </source>
</evidence>
<sequence>MRRTSSPFAPKRMTRSSGMHVIEEPSGHTPGGNVVVVVVGDDAVFSRATTTPPKTVAKTAAATIAGLQWIHQGTCTGWISSPNCSGGTGSLISGSKGSLTSMERYQRLHSKWHRVSEPWLFDGFHAAKCVLRAKS</sequence>
<dbReference type="AlphaFoldDB" id="A0A6J6D7Y4"/>
<reference evidence="2" key="1">
    <citation type="submission" date="2020-05" db="EMBL/GenBank/DDBJ databases">
        <authorList>
            <person name="Chiriac C."/>
            <person name="Salcher M."/>
            <person name="Ghai R."/>
            <person name="Kavagutti S V."/>
        </authorList>
    </citation>
    <scope>NUCLEOTIDE SEQUENCE</scope>
</reference>
<dbReference type="EMBL" id="CAEZTC010000083">
    <property type="protein sequence ID" value="CAB4560007.1"/>
    <property type="molecule type" value="Genomic_DNA"/>
</dbReference>
<protein>
    <submittedName>
        <fullName evidence="2">Unannotated protein</fullName>
    </submittedName>
</protein>
<feature type="region of interest" description="Disordered" evidence="1">
    <location>
        <begin position="1"/>
        <end position="27"/>
    </location>
</feature>
<evidence type="ECO:0000256" key="1">
    <source>
        <dbReference type="SAM" id="MobiDB-lite"/>
    </source>
</evidence>
<name>A0A6J6D7Y4_9ZZZZ</name>